<keyword evidence="2" id="KW-0479">Metal-binding</keyword>
<dbReference type="InterPro" id="IPR057540">
    <property type="entry name" value="Znf_SUZ12"/>
</dbReference>
<proteinExistence type="inferred from homology"/>
<feature type="domain" description="Polycomb protein SUZ12-like zinc finger" evidence="8">
    <location>
        <begin position="296"/>
        <end position="363"/>
    </location>
</feature>
<sequence length="637" mass="72840">MPGIPLVSREANYSRDSELRVHLSEEEQRAAEESLSVYCRPVELYNLLQHRASKNPIFLTRCLHYKLKEKRKRRVQISVSIRPLDDGQQTQSLFPLYILLARPVLTPNAETLRSSSYRFKRASKLTAFRGAQSVGSPRARFTLPELNKLSTEVKSGSLAMLLVSCADITNPTAIDLTKDNMYSPSNEGYCLMGKIPIDFLHFSREKSPNISLGERAQFMSTVSLKSCYMKLSCTDGDKRLSFQFPYNSEAVSILQQVPVIITAEELGAKDLSPYDLYSYNNIPTDKLPQVIRLRTGNVIFNFKYYNNMLHRSEVTEDYSCPFCLLKCASYKGLRSHLLASHDLFNYEFWVDEDYQVVIVSAKTAASTSEIFGKMVDPREQSFYFCHKPLKSRKSERLNQNANQAGQLAFNSNMPADLGYFRGVSERMDCEFYSPSAAGVSSVAGLTSSGLEFTSQSVHGSRSIAPTTLLQFAKTRKLSIERSDPRNQALLQIRRFFHSHRAQPMAPDYVFGEEDSEDEVDDDVADLEDRRMLDDFVDVTQNEKRMMHLWNSFIRKQRVLADAHIPWACEAFSTLHVEDLIQTSELLWCWSLFMVKLWNHGLLDAKTMNRCHLIVDNFRDQNQSQLIDLLKTKTDDAF</sequence>
<evidence type="ECO:0000256" key="6">
    <source>
        <dbReference type="ARBA" id="ARBA00023163"/>
    </source>
</evidence>
<dbReference type="Pfam" id="PF09733">
    <property type="entry name" value="VEFS-Box"/>
    <property type="match status" value="1"/>
</dbReference>
<dbReference type="CDD" id="cd21553">
    <property type="entry name" value="VEFS-box_EMF2-like"/>
    <property type="match status" value="1"/>
</dbReference>
<keyword evidence="4" id="KW-0862">Zinc</keyword>
<evidence type="ECO:0000313" key="10">
    <source>
        <dbReference type="EMBL" id="KAD7480320.1"/>
    </source>
</evidence>
<dbReference type="CDD" id="cd21749">
    <property type="entry name" value="ZnB-Zn_EMF2-like"/>
    <property type="match status" value="1"/>
</dbReference>
<dbReference type="Proteomes" id="UP000326396">
    <property type="component" value="Linkage Group LG1"/>
</dbReference>
<dbReference type="InterPro" id="IPR056068">
    <property type="entry name" value="EMF2-like_DUF7651"/>
</dbReference>
<keyword evidence="5" id="KW-0805">Transcription regulation</keyword>
<evidence type="ECO:0000313" key="11">
    <source>
        <dbReference type="Proteomes" id="UP000326396"/>
    </source>
</evidence>
<feature type="domain" description="DUF7651" evidence="9">
    <location>
        <begin position="64"/>
        <end position="269"/>
    </location>
</feature>
<evidence type="ECO:0000259" key="7">
    <source>
        <dbReference type="Pfam" id="PF09733"/>
    </source>
</evidence>
<dbReference type="PANTHER" id="PTHR22597">
    <property type="entry name" value="POLYCOMB GROUP PROTEIN"/>
    <property type="match status" value="1"/>
</dbReference>
<dbReference type="OrthoDB" id="166746at2759"/>
<dbReference type="AlphaFoldDB" id="A0A5N6Q9G8"/>
<evidence type="ECO:0000259" key="9">
    <source>
        <dbReference type="Pfam" id="PF24663"/>
    </source>
</evidence>
<dbReference type="InterPro" id="IPR019135">
    <property type="entry name" value="Polycomb_protein_VEFS-Box"/>
</dbReference>
<feature type="domain" description="Polycomb protein VEFS-Box" evidence="7">
    <location>
        <begin position="487"/>
        <end position="607"/>
    </location>
</feature>
<evidence type="ECO:0000256" key="4">
    <source>
        <dbReference type="ARBA" id="ARBA00022833"/>
    </source>
</evidence>
<keyword evidence="11" id="KW-1185">Reference proteome</keyword>
<organism evidence="10 11">
    <name type="scientific">Mikania micrantha</name>
    <name type="common">bitter vine</name>
    <dbReference type="NCBI Taxonomy" id="192012"/>
    <lineage>
        <taxon>Eukaryota</taxon>
        <taxon>Viridiplantae</taxon>
        <taxon>Streptophyta</taxon>
        <taxon>Embryophyta</taxon>
        <taxon>Tracheophyta</taxon>
        <taxon>Spermatophyta</taxon>
        <taxon>Magnoliopsida</taxon>
        <taxon>eudicotyledons</taxon>
        <taxon>Gunneridae</taxon>
        <taxon>Pentapetalae</taxon>
        <taxon>asterids</taxon>
        <taxon>campanulids</taxon>
        <taxon>Asterales</taxon>
        <taxon>Asteraceae</taxon>
        <taxon>Asteroideae</taxon>
        <taxon>Heliantheae alliance</taxon>
        <taxon>Eupatorieae</taxon>
        <taxon>Mikania</taxon>
    </lineage>
</organism>
<dbReference type="GO" id="GO:0005634">
    <property type="term" value="C:nucleus"/>
    <property type="evidence" value="ECO:0007669"/>
    <property type="project" value="UniProtKB-ARBA"/>
</dbReference>
<accession>A0A5N6Q9G8</accession>
<comment type="caution">
    <text evidence="10">The sequence shown here is derived from an EMBL/GenBank/DDBJ whole genome shotgun (WGS) entry which is preliminary data.</text>
</comment>
<evidence type="ECO:0000256" key="1">
    <source>
        <dbReference type="ARBA" id="ARBA00007416"/>
    </source>
</evidence>
<dbReference type="PANTHER" id="PTHR22597:SF22">
    <property type="entry name" value="POLYCOMB GROUP PROTEIN EMBRYONIC FLOWER 2-RELATED"/>
    <property type="match status" value="1"/>
</dbReference>
<dbReference type="GO" id="GO:0031490">
    <property type="term" value="F:chromatin DNA binding"/>
    <property type="evidence" value="ECO:0007669"/>
    <property type="project" value="TreeGrafter"/>
</dbReference>
<keyword evidence="6" id="KW-0804">Transcription</keyword>
<evidence type="ECO:0000259" key="8">
    <source>
        <dbReference type="Pfam" id="PF23320"/>
    </source>
</evidence>
<comment type="similarity">
    <text evidence="1">Belongs to the VEFS (VRN2-EMF2-FIS2-SU(Z)12) family.</text>
</comment>
<dbReference type="EMBL" id="SZYD01000001">
    <property type="protein sequence ID" value="KAD7480320.1"/>
    <property type="molecule type" value="Genomic_DNA"/>
</dbReference>
<evidence type="ECO:0000256" key="2">
    <source>
        <dbReference type="ARBA" id="ARBA00022723"/>
    </source>
</evidence>
<reference evidence="10 11" key="1">
    <citation type="submission" date="2019-05" db="EMBL/GenBank/DDBJ databases">
        <title>Mikania micrantha, genome provides insights into the molecular mechanism of rapid growth.</title>
        <authorList>
            <person name="Liu B."/>
        </authorList>
    </citation>
    <scope>NUCLEOTIDE SEQUENCE [LARGE SCALE GENOMIC DNA]</scope>
    <source>
        <strain evidence="10">NLD-2019</strain>
        <tissue evidence="10">Leaf</tissue>
    </source>
</reference>
<gene>
    <name evidence="10" type="ORF">E3N88_03456</name>
</gene>
<evidence type="ECO:0000256" key="3">
    <source>
        <dbReference type="ARBA" id="ARBA00022771"/>
    </source>
</evidence>
<dbReference type="Pfam" id="PF24663">
    <property type="entry name" value="DUF7651"/>
    <property type="match status" value="1"/>
</dbReference>
<protein>
    <submittedName>
        <fullName evidence="10">Uncharacterized protein</fullName>
    </submittedName>
</protein>
<name>A0A5N6Q9G8_9ASTR</name>
<evidence type="ECO:0000256" key="5">
    <source>
        <dbReference type="ARBA" id="ARBA00023015"/>
    </source>
</evidence>
<keyword evidence="3" id="KW-0863">Zinc-finger</keyword>
<dbReference type="Pfam" id="PF23320">
    <property type="entry name" value="Zn_SUZ12"/>
    <property type="match status" value="1"/>
</dbReference>
<dbReference type="GO" id="GO:0008270">
    <property type="term" value="F:zinc ion binding"/>
    <property type="evidence" value="ECO:0007669"/>
    <property type="project" value="UniProtKB-KW"/>
</dbReference>